<dbReference type="InterPro" id="IPR013320">
    <property type="entry name" value="ConA-like_dom_sf"/>
</dbReference>
<dbReference type="CDD" id="cd06071">
    <property type="entry name" value="Beach"/>
    <property type="match status" value="1"/>
</dbReference>
<dbReference type="SUPFAM" id="SSF49899">
    <property type="entry name" value="Concanavalin A-like lectins/glucanases"/>
    <property type="match status" value="1"/>
</dbReference>
<keyword evidence="4" id="KW-1185">Reference proteome</keyword>
<dbReference type="Gene3D" id="2.30.29.30">
    <property type="entry name" value="Pleckstrin-homology domain (PH domain)/Phosphotyrosine-binding domain (PTB)"/>
    <property type="match status" value="1"/>
</dbReference>
<dbReference type="PROSITE" id="PS50197">
    <property type="entry name" value="BEACH"/>
    <property type="match status" value="1"/>
</dbReference>
<name>A0ABR2IRA3_9EUKA</name>
<dbReference type="InterPro" id="IPR011993">
    <property type="entry name" value="PH-like_dom_sf"/>
</dbReference>
<evidence type="ECO:0000256" key="1">
    <source>
        <dbReference type="SAM" id="MobiDB-lite"/>
    </source>
</evidence>
<dbReference type="InterPro" id="IPR036322">
    <property type="entry name" value="WD40_repeat_dom_sf"/>
</dbReference>
<dbReference type="InterPro" id="IPR031570">
    <property type="entry name" value="NBEA/BDCP_DUF4704"/>
</dbReference>
<feature type="region of interest" description="Disordered" evidence="1">
    <location>
        <begin position="1653"/>
        <end position="1695"/>
    </location>
</feature>
<feature type="compositionally biased region" description="Polar residues" evidence="1">
    <location>
        <begin position="1653"/>
        <end position="1683"/>
    </location>
</feature>
<dbReference type="Proteomes" id="UP001470230">
    <property type="component" value="Unassembled WGS sequence"/>
</dbReference>
<dbReference type="PANTHER" id="PTHR13743">
    <property type="entry name" value="BEIGE/BEACH-RELATED"/>
    <property type="match status" value="1"/>
</dbReference>
<feature type="compositionally biased region" description="Low complexity" evidence="1">
    <location>
        <begin position="1684"/>
        <end position="1695"/>
    </location>
</feature>
<evidence type="ECO:0000259" key="2">
    <source>
        <dbReference type="PROSITE" id="PS50197"/>
    </source>
</evidence>
<dbReference type="Pfam" id="PF14844">
    <property type="entry name" value="PH_BEACH"/>
    <property type="match status" value="1"/>
</dbReference>
<evidence type="ECO:0000313" key="4">
    <source>
        <dbReference type="Proteomes" id="UP001470230"/>
    </source>
</evidence>
<dbReference type="SMART" id="SM01026">
    <property type="entry name" value="Beach"/>
    <property type="match status" value="1"/>
</dbReference>
<dbReference type="PANTHER" id="PTHR13743:SF161">
    <property type="entry name" value="BEIGE_BEACH DOMAIN CONTAINING PROTEIN"/>
    <property type="match status" value="1"/>
</dbReference>
<dbReference type="SUPFAM" id="SSF50978">
    <property type="entry name" value="WD40 repeat-like"/>
    <property type="match status" value="1"/>
</dbReference>
<sequence>MERIKTVVGIISIPPVSSEKDLTQHSSSILNFQQFFIKYFSKKQIKQLNSLTNKCQSVNELFNKEKLAMQFDPNKLKRAIDLIKLKIDDKIIVNHLALFTLYQYIAFIIIYEQNSCIESITILFNSLALFSKNDFQNHICSALTDIISIIMDNYKQDLFKDIFDSFSNFLLSRSDINGSIYFFLPSFLERLIQDNGLSSTSLSSKLASLISLLLSKNPKSFSPNTINYLFKVIHPFLQTVNEFALVIMQYLAPLLDVDQINTFFLDLPSIIPQVIEASGNPFITPPPEIEYESFNPPPSPQCHFGFPEIETFVTGFDASSTPYLPTPSLSGLVNSQFFYLIDLVVKVIGNGSDEAVLFLDSFSTLVDAKASSKFKYDYLGLMVFIWVKITDKLPIVQIKIPKSLFQPTLSVFDENLQNSQFFFSIRFYGLNSILKVAEPHLDELLLENVKYPLLLTELVEICNLNLDKVSNLIMNQQTMIRTIRLIGLQLQSAEFTKEISVKCIESARLSVFRLIFRIFISTSFVYSFLNDILFMSFFFSLLFEENIRPFVLSQLKVYITCDLDAGQYEIFMSQLCQVIDQVCRVLPQKSAFYLISDTLSTLIASKMKPELMIDLCYVLQRSLQFFDDSDMSRFLLLQIISFFTMISRTTSKLPISCISSLEIPLKNFKDLGENDFNALLCLSAADKLTSYKPNFIIKNGEMINTMFHVFYSKPEINIVDFINKLSHYNIKNCVILHQSHFDLNLLDFLIENRESDDPNIPRILDVVSTIASCISSPAVVQRYIALFIPAENRYLTKTHQYLLKPLLTAFQRAQMSPSLVLPLNKRYIIPTTVSKTQFEKEGFTFAFWLYYTTSDETTIFCLLNGDEKPYFTLGMKDNAITINGKQKPLTIPAKTWTFITFLYQSGTAIIYLDLEETWKSTNTHIKFAIGVPSVKIGEQSDTQVRLGNFGLFDSFDPNIIPEIYNLGPRTIQVKRKPIFYFTQENMRALTGYSNGTENRTFTDILIRFFKVEIFLPLFAQLDLKTKSGELLNFNVHDVVSILKAALVVGEMEQHDFLQANGFSIISHLLCSSSAKHVSFKLYNEFFDIYDILVLEELRKQLFSQIIMNFDLWIVATPEEHIQILLHWGKAVFKKCKTMFVELFPFSYLLDILRIYYWYDPIEKSKIRCDPTSRRPRNPDLNITNCRSKLYNIMYDLSFIQFRNEDLSALMEHVITLADSQQQLDLLLFMNSLALAPHHPLSRITIPIPILTRLSYLLQSGNDQIVTAIFNVIHNVYSTIPPGELTLVQHFDGLTKDIEVREMSIGLLEDLKTIMLYTTSLLFPICSYIGYRLNSLELFQQTQPSERYVVSPNWALWPVAEAMKINDNAKRRFIFSFLARCSVKQWQAISDMIEIVAQANGGDIDVDEYRAHLLKIFLNITIKIDSQAFGHDILATLFQMIKQHIFFRKRKEEKDNNYSSCSSALFKLFEDSPFSGDENSDIKQENNQKKTELRHLYHFDILNLTFDQINYTFGLRLDSEGKWLDEELARLTLHAIAKYRKVIDELDFGFVLAGFLLNTKSSEKAGPTRRRACRSNSTSKLDKLYNLSNSELNSDNSSNHSLLSEDPNASIDLTPRSDSSLIFNSQVSNNDQIAIENNKSSSNSQIDEEYHSINSNQPINTDQISENPTSSNDQIAGNATSKIDNSSSEVPPSVNSESAINEDLTDLGVQSRLHLRASLSILSDDSFPSSNSSSNTKYSIHNNTDFVNHWLGEMQLVKETCESHKTCSQFLVARANMEQKSIIIKTQLAEAYSGMQQVLETLPTRFFDNNIANSSLITHRTMKNFSQQAANNLFLAQQQEIRNAEFENDINLATEFIQFNDENNSKLWQRLWSNAVSDGSPWDISKITGKRDKPRWRRDICYCKFFCPFKLKPNRKYTNHYESSIARDAGNKQNYSRIIEEYKQHLIDEYKKNAPAELLEIPPSNLSDANSNTGTTTTASATTVTAASGAQIATSSSNINSSSSTSNASTLNVTKKKKKKIEYKCELVKMMGVSEGTFSVFDKAIHIDIESTKKTYILPTILIKRILLRRRFHHKTAIEIFMDSGESYFVNFPQYRSVEILNRMVLPERVFVQKDEPAIFFAQTGLTEKWRRCEISNFEYLMMLNIISGRSFNDSSQYPFLPWVLSDYTSEVLNLEDPKSFRDLSKPIGAIGEARFQQIQKRMKDMQHFGAAAYLYSSFAVCPLSLYLWLFRMEPFTTLHIDMQSGKFDHPSRLFSSIPDTYNIVTSNMNDYRELVPEFYFLPDFLRNDNELDLGKAKGVPIGDVVLPKWAKTCEECVYLFRKALESDIASSMIHKWIDLIWGYKQRGEKAVESDNLYSSEMYETAWTPQVLKDPRRRAEIEASMCHVGQFPPQLFTSPHPEKLLRMQRYSTQVTIVKLPYQNIQTACLSYKNHLNLALSTNTNEIACLTFASHSQQPQIQQQQQQQQQGQNEFQFQQLSLQSTNSDLFLDPNDTLNSTPENANESENGNVRIANDVKFKTMSKVLSIQAANCSNEFVCLLSNGRIIRIIDYEASIFHRELTRVSSISCSENFIGVVSDDTTLNLFGKNLPSYSIPFYGNSVLCCAISTTFKIAVCGTISGDIVVSSLYEGRKINVIKLGKEYRPTKLLITNSWGFIVTYATTEIGPGGEKSKQFIFVHNINGTFIRSVQLTGPITAWCAFSSNSDFDYLAISFDQGKLHLFEAFYLDIGDPFYRCYNPVVNLFYLKDSRMIVAVKDDGNVVFHPISLD</sequence>
<dbReference type="InterPro" id="IPR000409">
    <property type="entry name" value="BEACH_dom"/>
</dbReference>
<feature type="region of interest" description="Disordered" evidence="1">
    <location>
        <begin position="1588"/>
        <end position="1609"/>
    </location>
</feature>
<dbReference type="SUPFAM" id="SSF81837">
    <property type="entry name" value="BEACH domain"/>
    <property type="match status" value="1"/>
</dbReference>
<feature type="compositionally biased region" description="Low complexity" evidence="1">
    <location>
        <begin position="1588"/>
        <end position="1603"/>
    </location>
</feature>
<accession>A0ABR2IRA3</accession>
<evidence type="ECO:0000313" key="3">
    <source>
        <dbReference type="EMBL" id="KAK8866948.1"/>
    </source>
</evidence>
<organism evidence="3 4">
    <name type="scientific">Tritrichomonas musculus</name>
    <dbReference type="NCBI Taxonomy" id="1915356"/>
    <lineage>
        <taxon>Eukaryota</taxon>
        <taxon>Metamonada</taxon>
        <taxon>Parabasalia</taxon>
        <taxon>Tritrichomonadida</taxon>
        <taxon>Tritrichomonadidae</taxon>
        <taxon>Tritrichomonas</taxon>
    </lineage>
</organism>
<dbReference type="Gene3D" id="2.60.120.200">
    <property type="match status" value="1"/>
</dbReference>
<dbReference type="SUPFAM" id="SSF50729">
    <property type="entry name" value="PH domain-like"/>
    <property type="match status" value="1"/>
</dbReference>
<dbReference type="EMBL" id="JAPFFF010000015">
    <property type="protein sequence ID" value="KAK8866948.1"/>
    <property type="molecule type" value="Genomic_DNA"/>
</dbReference>
<dbReference type="InterPro" id="IPR036372">
    <property type="entry name" value="BEACH_dom_sf"/>
</dbReference>
<dbReference type="Pfam" id="PF15787">
    <property type="entry name" value="DUF4704"/>
    <property type="match status" value="1"/>
</dbReference>
<dbReference type="Gene3D" id="1.10.1540.10">
    <property type="entry name" value="BEACH domain"/>
    <property type="match status" value="1"/>
</dbReference>
<protein>
    <recommendedName>
        <fullName evidence="2">BEACH domain-containing protein</fullName>
    </recommendedName>
</protein>
<feature type="domain" description="BEACH" evidence="2">
    <location>
        <begin position="2114"/>
        <end position="2402"/>
    </location>
</feature>
<reference evidence="3 4" key="1">
    <citation type="submission" date="2024-04" db="EMBL/GenBank/DDBJ databases">
        <title>Tritrichomonas musculus Genome.</title>
        <authorList>
            <person name="Alves-Ferreira E."/>
            <person name="Grigg M."/>
            <person name="Lorenzi H."/>
            <person name="Galac M."/>
        </authorList>
    </citation>
    <scope>NUCLEOTIDE SEQUENCE [LARGE SCALE GENOMIC DNA]</scope>
    <source>
        <strain evidence="3 4">EAF2021</strain>
    </source>
</reference>
<dbReference type="InterPro" id="IPR050865">
    <property type="entry name" value="BEACH_Domain"/>
</dbReference>
<comment type="caution">
    <text evidence="3">The sequence shown here is derived from an EMBL/GenBank/DDBJ whole genome shotgun (WGS) entry which is preliminary data.</text>
</comment>
<feature type="region of interest" description="Disordered" evidence="1">
    <location>
        <begin position="2489"/>
        <end position="2508"/>
    </location>
</feature>
<dbReference type="Pfam" id="PF02138">
    <property type="entry name" value="Beach"/>
    <property type="match status" value="1"/>
</dbReference>
<dbReference type="InterPro" id="IPR023362">
    <property type="entry name" value="PH-BEACH_dom"/>
</dbReference>
<proteinExistence type="predicted"/>
<feature type="compositionally biased region" description="Polar residues" evidence="1">
    <location>
        <begin position="2493"/>
        <end position="2508"/>
    </location>
</feature>
<gene>
    <name evidence="3" type="ORF">M9Y10_009917</name>
</gene>